<dbReference type="InterPro" id="IPR011990">
    <property type="entry name" value="TPR-like_helical_dom_sf"/>
</dbReference>
<accession>A0A9D2HKX2</accession>
<feature type="repeat" description="TPR" evidence="1">
    <location>
        <begin position="190"/>
        <end position="223"/>
    </location>
</feature>
<dbReference type="AlphaFoldDB" id="A0A9D2HKX2"/>
<dbReference type="InterPro" id="IPR019734">
    <property type="entry name" value="TPR_rpt"/>
</dbReference>
<dbReference type="PROSITE" id="PS50005">
    <property type="entry name" value="TPR"/>
    <property type="match status" value="1"/>
</dbReference>
<reference evidence="2" key="1">
    <citation type="journal article" date="2021" name="PeerJ">
        <title>Extensive microbial diversity within the chicken gut microbiome revealed by metagenomics and culture.</title>
        <authorList>
            <person name="Gilroy R."/>
            <person name="Ravi A."/>
            <person name="Getino M."/>
            <person name="Pursley I."/>
            <person name="Horton D.L."/>
            <person name="Alikhan N.F."/>
            <person name="Baker D."/>
            <person name="Gharbi K."/>
            <person name="Hall N."/>
            <person name="Watson M."/>
            <person name="Adriaenssens E.M."/>
            <person name="Foster-Nyarko E."/>
            <person name="Jarju S."/>
            <person name="Secka A."/>
            <person name="Antonio M."/>
            <person name="Oren A."/>
            <person name="Chaudhuri R.R."/>
            <person name="La Ragione R."/>
            <person name="Hildebrand F."/>
            <person name="Pallen M.J."/>
        </authorList>
    </citation>
    <scope>NUCLEOTIDE SEQUENCE</scope>
    <source>
        <strain evidence="2">5032</strain>
    </source>
</reference>
<evidence type="ECO:0000313" key="2">
    <source>
        <dbReference type="EMBL" id="HJA78800.1"/>
    </source>
</evidence>
<sequence length="255" mass="29271">MRNPKFIGVYSVAAALAASQRKVLYFVWEVETGSFVVQKLNNAFQPVAEPERMTGDVFNQRFTPEPAILAMPVRALDMSRVVGRFVPPPQEDVPTDVFGEPSQAERERRARLVESGMRETFRKAVLRLKRPKERQTAFATLEQLAAVQEGIQPQHKHMFRDFGARLRQMSYPVAALAFGRRVLDLSPDDDHAHFNMARILCALGEYEAAMKHLQRAILLDGREPVYARMMQYIRSEQQHATRKNNLHSEKRVTHE</sequence>
<dbReference type="Gene3D" id="1.25.40.10">
    <property type="entry name" value="Tetratricopeptide repeat domain"/>
    <property type="match status" value="1"/>
</dbReference>
<reference evidence="2" key="2">
    <citation type="submission" date="2021-04" db="EMBL/GenBank/DDBJ databases">
        <authorList>
            <person name="Gilroy R."/>
        </authorList>
    </citation>
    <scope>NUCLEOTIDE SEQUENCE</scope>
    <source>
        <strain evidence="2">5032</strain>
    </source>
</reference>
<dbReference type="Proteomes" id="UP000823821">
    <property type="component" value="Unassembled WGS sequence"/>
</dbReference>
<protein>
    <submittedName>
        <fullName evidence="2">Tetratricopeptide repeat protein</fullName>
    </submittedName>
</protein>
<keyword evidence="1" id="KW-0802">TPR repeat</keyword>
<dbReference type="SUPFAM" id="SSF48452">
    <property type="entry name" value="TPR-like"/>
    <property type="match status" value="1"/>
</dbReference>
<evidence type="ECO:0000313" key="3">
    <source>
        <dbReference type="Proteomes" id="UP000823821"/>
    </source>
</evidence>
<evidence type="ECO:0000256" key="1">
    <source>
        <dbReference type="PROSITE-ProRule" id="PRU00339"/>
    </source>
</evidence>
<proteinExistence type="predicted"/>
<organism evidence="2 3">
    <name type="scientific">Candidatus Desulfovibrio intestinavium</name>
    <dbReference type="NCBI Taxonomy" id="2838534"/>
    <lineage>
        <taxon>Bacteria</taxon>
        <taxon>Pseudomonadati</taxon>
        <taxon>Thermodesulfobacteriota</taxon>
        <taxon>Desulfovibrionia</taxon>
        <taxon>Desulfovibrionales</taxon>
        <taxon>Desulfovibrionaceae</taxon>
        <taxon>Desulfovibrio</taxon>
    </lineage>
</organism>
<comment type="caution">
    <text evidence="2">The sequence shown here is derived from an EMBL/GenBank/DDBJ whole genome shotgun (WGS) entry which is preliminary data.</text>
</comment>
<dbReference type="EMBL" id="DWZD01000029">
    <property type="protein sequence ID" value="HJA78800.1"/>
    <property type="molecule type" value="Genomic_DNA"/>
</dbReference>
<gene>
    <name evidence="2" type="ORF">H9784_04405</name>
</gene>
<name>A0A9D2HKX2_9BACT</name>
<dbReference type="Pfam" id="PF14559">
    <property type="entry name" value="TPR_19"/>
    <property type="match status" value="1"/>
</dbReference>